<name>A0A8J2HAQ6_COTCN</name>
<evidence type="ECO:0000313" key="1">
    <source>
        <dbReference type="EMBL" id="CAG5090430.1"/>
    </source>
</evidence>
<organism evidence="1 2">
    <name type="scientific">Cotesia congregata</name>
    <name type="common">Parasitoid wasp</name>
    <name type="synonym">Apanteles congregatus</name>
    <dbReference type="NCBI Taxonomy" id="51543"/>
    <lineage>
        <taxon>Eukaryota</taxon>
        <taxon>Metazoa</taxon>
        <taxon>Ecdysozoa</taxon>
        <taxon>Arthropoda</taxon>
        <taxon>Hexapoda</taxon>
        <taxon>Insecta</taxon>
        <taxon>Pterygota</taxon>
        <taxon>Neoptera</taxon>
        <taxon>Endopterygota</taxon>
        <taxon>Hymenoptera</taxon>
        <taxon>Apocrita</taxon>
        <taxon>Ichneumonoidea</taxon>
        <taxon>Braconidae</taxon>
        <taxon>Microgastrinae</taxon>
        <taxon>Cotesia</taxon>
    </lineage>
</organism>
<comment type="caution">
    <text evidence="1">The sequence shown here is derived from an EMBL/GenBank/DDBJ whole genome shotgun (WGS) entry which is preliminary data.</text>
</comment>
<sequence>MTPWLKITRTINGKTVLHLNYTRCGIHFLKKGPSSYFKTSYWPYKTDTLVLNYKKKPSSRCHNCGRWKINLLNNMASCLSDHFKCLKTLEFIKMIKLFNKNPLEGQTG</sequence>
<keyword evidence="2" id="KW-1185">Reference proteome</keyword>
<evidence type="ECO:0000313" key="2">
    <source>
        <dbReference type="Proteomes" id="UP000786811"/>
    </source>
</evidence>
<reference evidence="1" key="1">
    <citation type="submission" date="2021-04" db="EMBL/GenBank/DDBJ databases">
        <authorList>
            <person name="Chebbi M.A.C M."/>
        </authorList>
    </citation>
    <scope>NUCLEOTIDE SEQUENCE</scope>
</reference>
<dbReference type="AlphaFoldDB" id="A0A8J2HAQ6"/>
<accession>A0A8J2HAQ6</accession>
<proteinExistence type="predicted"/>
<protein>
    <submittedName>
        <fullName evidence="1">Uncharacterized protein</fullName>
    </submittedName>
</protein>
<gene>
    <name evidence="1" type="ORF">HICCMSTLAB_LOCUS5627</name>
</gene>
<dbReference type="EMBL" id="CAJNRD030001119">
    <property type="protein sequence ID" value="CAG5090430.1"/>
    <property type="molecule type" value="Genomic_DNA"/>
</dbReference>
<dbReference type="Proteomes" id="UP000786811">
    <property type="component" value="Unassembled WGS sequence"/>
</dbReference>